<evidence type="ECO:0000256" key="1">
    <source>
        <dbReference type="SAM" id="MobiDB-lite"/>
    </source>
</evidence>
<dbReference type="Proteomes" id="UP000012106">
    <property type="component" value="Unassembled WGS sequence"/>
</dbReference>
<proteinExistence type="predicted"/>
<organism evidence="2 3">
    <name type="scientific">Leptospira santarosai serovar Arenal str. MAVJ 401</name>
    <dbReference type="NCBI Taxonomy" id="1049976"/>
    <lineage>
        <taxon>Bacteria</taxon>
        <taxon>Pseudomonadati</taxon>
        <taxon>Spirochaetota</taxon>
        <taxon>Spirochaetia</taxon>
        <taxon>Leptospirales</taxon>
        <taxon>Leptospiraceae</taxon>
        <taxon>Leptospira</taxon>
    </lineage>
</organism>
<accession>M6JKF3</accession>
<gene>
    <name evidence="2" type="ORF">LEP1GSC063_2696</name>
</gene>
<dbReference type="AlphaFoldDB" id="M6JKF3"/>
<dbReference type="RefSeq" id="WP_004465677.1">
    <property type="nucleotide sequence ID" value="NZ_AHMU02000071.1"/>
</dbReference>
<feature type="region of interest" description="Disordered" evidence="1">
    <location>
        <begin position="54"/>
        <end position="76"/>
    </location>
</feature>
<evidence type="ECO:0000313" key="2">
    <source>
        <dbReference type="EMBL" id="EMN20118.1"/>
    </source>
</evidence>
<sequence>MKNLLSFLTLLYVVSFGISYFDVIPNEFVNVFFPFGGTALLALLGTPVPEGGLHNEQPGVLGTSSRDSNDERKRGSVASVGRLPFGSAVMLVSGGEGISVVGADAVQDAKDVGSGNAGIRVTTRSPMKWASIAIVNPGTNNAALSVAVAGEGTQDVPYQITINAATNGSSAIASTALQIKSALEADTTINGILLVELLGDGSGVVPAFTMTALTKISADLRFDGVTSFSRSAGDLKNLAYADGELCTFFEKGYVWVPCEEPTTEFDPVRIRVVREGASVAGSFRKTAIPGKTALISGVKFASNRGVGIAELNLVSGFYTITLDN</sequence>
<dbReference type="InterPro" id="IPR054438">
    <property type="entry name" value="Struct_cement_gp24/gp6"/>
</dbReference>
<dbReference type="EMBL" id="AHMU02000071">
    <property type="protein sequence ID" value="EMN20118.1"/>
    <property type="molecule type" value="Genomic_DNA"/>
</dbReference>
<protein>
    <submittedName>
        <fullName evidence="2">Uncharacterized protein</fullName>
    </submittedName>
</protein>
<name>M6JKF3_9LEPT</name>
<dbReference type="Pfam" id="PF22758">
    <property type="entry name" value="Phage_cement"/>
    <property type="match status" value="1"/>
</dbReference>
<reference evidence="2 3" key="1">
    <citation type="submission" date="2013-01" db="EMBL/GenBank/DDBJ databases">
        <authorList>
            <person name="Harkins D.M."/>
            <person name="Durkin A.S."/>
            <person name="Brinkac L.M."/>
            <person name="Haft D.H."/>
            <person name="Selengut J.D."/>
            <person name="Sanka R."/>
            <person name="DePew J."/>
            <person name="Purushe J."/>
            <person name="Hartskeerl R.A."/>
            <person name="Ahmed A."/>
            <person name="van der Linden H."/>
            <person name="Goris M.G.A."/>
            <person name="Vinetz J.M."/>
            <person name="Sutton G.G."/>
            <person name="Nierman W.C."/>
            <person name="Fouts D.E."/>
        </authorList>
    </citation>
    <scope>NUCLEOTIDE SEQUENCE [LARGE SCALE GENOMIC DNA]</scope>
    <source>
        <strain evidence="2 3">MAVJ 401</strain>
    </source>
</reference>
<evidence type="ECO:0000313" key="3">
    <source>
        <dbReference type="Proteomes" id="UP000012106"/>
    </source>
</evidence>
<comment type="caution">
    <text evidence="2">The sequence shown here is derived from an EMBL/GenBank/DDBJ whole genome shotgun (WGS) entry which is preliminary data.</text>
</comment>